<organism evidence="4 5">
    <name type="scientific">Nocardioides marmoriginsengisoli</name>
    <dbReference type="NCBI Taxonomy" id="661483"/>
    <lineage>
        <taxon>Bacteria</taxon>
        <taxon>Bacillati</taxon>
        <taxon>Actinomycetota</taxon>
        <taxon>Actinomycetes</taxon>
        <taxon>Propionibacteriales</taxon>
        <taxon>Nocardioidaceae</taxon>
        <taxon>Nocardioides</taxon>
    </lineage>
</organism>
<dbReference type="InterPro" id="IPR023365">
    <property type="entry name" value="Sortase_dom-sf"/>
</dbReference>
<dbReference type="Pfam" id="PF04203">
    <property type="entry name" value="Sortase"/>
    <property type="match status" value="1"/>
</dbReference>
<accession>A0A3N0CAL7</accession>
<dbReference type="EMBL" id="RJSE01000009">
    <property type="protein sequence ID" value="RNL60497.1"/>
    <property type="molecule type" value="Genomic_DNA"/>
</dbReference>
<dbReference type="InterPro" id="IPR005754">
    <property type="entry name" value="Sortase"/>
</dbReference>
<dbReference type="RefSeq" id="WP_123229249.1">
    <property type="nucleotide sequence ID" value="NZ_RJSE01000009.1"/>
</dbReference>
<dbReference type="Gene3D" id="2.40.260.10">
    <property type="entry name" value="Sortase"/>
    <property type="match status" value="1"/>
</dbReference>
<sequence>MRWPALVAVLALLAGCGAGPTQEPATTAADPARPVAAGATPRWTSPGPPSGSPSRPLSGTVGDPQPIARIVPRAGDRMTIGSLGVRARIRSVRFVGARLQIPPSVAEVGLWRDGAGLTDAVGTTVLVGHVSDDRDRPGVLARLGRIRTGAEIRIRFRGREHRFQVQRVRNYPKSGLPRSVFRQTGRHRLVLITCSRRVVRPGGGFHYTENLVVTASPG</sequence>
<dbReference type="Proteomes" id="UP000267128">
    <property type="component" value="Unassembled WGS sequence"/>
</dbReference>
<reference evidence="4 5" key="1">
    <citation type="submission" date="2018-11" db="EMBL/GenBank/DDBJ databases">
        <authorList>
            <person name="Li F."/>
        </authorList>
    </citation>
    <scope>NUCLEOTIDE SEQUENCE [LARGE SCALE GENOMIC DNA]</scope>
    <source>
        <strain evidence="4 5">Gsoil 097</strain>
    </source>
</reference>
<feature type="chain" id="PRO_5038903796" evidence="3">
    <location>
        <begin position="19"/>
        <end position="218"/>
    </location>
</feature>
<comment type="caution">
    <text evidence="4">The sequence shown here is derived from an EMBL/GenBank/DDBJ whole genome shotgun (WGS) entry which is preliminary data.</text>
</comment>
<feature type="signal peptide" evidence="3">
    <location>
        <begin position="1"/>
        <end position="18"/>
    </location>
</feature>
<evidence type="ECO:0000256" key="3">
    <source>
        <dbReference type="SAM" id="SignalP"/>
    </source>
</evidence>
<keyword evidence="1" id="KW-0378">Hydrolase</keyword>
<gene>
    <name evidence="4" type="ORF">EFK50_19435</name>
</gene>
<dbReference type="InterPro" id="IPR042001">
    <property type="entry name" value="Sortase_F"/>
</dbReference>
<evidence type="ECO:0000313" key="5">
    <source>
        <dbReference type="Proteomes" id="UP000267128"/>
    </source>
</evidence>
<dbReference type="OrthoDB" id="5240561at2"/>
<protein>
    <submittedName>
        <fullName evidence="4">Class F sortase</fullName>
    </submittedName>
</protein>
<feature type="compositionally biased region" description="Low complexity" evidence="2">
    <location>
        <begin position="24"/>
        <end position="40"/>
    </location>
</feature>
<dbReference type="PROSITE" id="PS51257">
    <property type="entry name" value="PROKAR_LIPOPROTEIN"/>
    <property type="match status" value="1"/>
</dbReference>
<dbReference type="AlphaFoldDB" id="A0A3N0CAL7"/>
<dbReference type="SUPFAM" id="SSF63817">
    <property type="entry name" value="Sortase"/>
    <property type="match status" value="1"/>
</dbReference>
<evidence type="ECO:0000256" key="2">
    <source>
        <dbReference type="SAM" id="MobiDB-lite"/>
    </source>
</evidence>
<name>A0A3N0CAL7_9ACTN</name>
<dbReference type="GO" id="GO:0016787">
    <property type="term" value="F:hydrolase activity"/>
    <property type="evidence" value="ECO:0007669"/>
    <property type="project" value="UniProtKB-KW"/>
</dbReference>
<keyword evidence="5" id="KW-1185">Reference proteome</keyword>
<keyword evidence="3" id="KW-0732">Signal</keyword>
<evidence type="ECO:0000313" key="4">
    <source>
        <dbReference type="EMBL" id="RNL60497.1"/>
    </source>
</evidence>
<proteinExistence type="predicted"/>
<dbReference type="CDD" id="cd05829">
    <property type="entry name" value="Sortase_F"/>
    <property type="match status" value="1"/>
</dbReference>
<evidence type="ECO:0000256" key="1">
    <source>
        <dbReference type="ARBA" id="ARBA00022801"/>
    </source>
</evidence>
<feature type="region of interest" description="Disordered" evidence="2">
    <location>
        <begin position="20"/>
        <end position="65"/>
    </location>
</feature>